<protein>
    <submittedName>
        <fullName evidence="1">Uncharacterized protein</fullName>
    </submittedName>
</protein>
<evidence type="ECO:0000313" key="1">
    <source>
        <dbReference type="EMBL" id="CAD0096468.1"/>
    </source>
</evidence>
<comment type="caution">
    <text evidence="1">The sequence shown here is derived from an EMBL/GenBank/DDBJ whole genome shotgun (WGS) entry which is preliminary data.</text>
</comment>
<evidence type="ECO:0000313" key="2">
    <source>
        <dbReference type="Proteomes" id="UP000714618"/>
    </source>
</evidence>
<accession>A0A9N8K045</accession>
<dbReference type="OrthoDB" id="3643156at2759"/>
<dbReference type="Proteomes" id="UP000714618">
    <property type="component" value="Unassembled WGS sequence"/>
</dbReference>
<dbReference type="EMBL" id="CAIJEO010000007">
    <property type="protein sequence ID" value="CAD0096468.1"/>
    <property type="molecule type" value="Genomic_DNA"/>
</dbReference>
<proteinExistence type="predicted"/>
<organism evidence="1 2">
    <name type="scientific">Aureobasidium mustum</name>
    <dbReference type="NCBI Taxonomy" id="2773714"/>
    <lineage>
        <taxon>Eukaryota</taxon>
        <taxon>Fungi</taxon>
        <taxon>Dikarya</taxon>
        <taxon>Ascomycota</taxon>
        <taxon>Pezizomycotina</taxon>
        <taxon>Dothideomycetes</taxon>
        <taxon>Dothideomycetidae</taxon>
        <taxon>Dothideales</taxon>
        <taxon>Saccotheciaceae</taxon>
        <taxon>Aureobasidium</taxon>
    </lineage>
</organism>
<keyword evidence="2" id="KW-1185">Reference proteome</keyword>
<sequence length="256" mass="29674">MLKGLRAATEAYVEEPLTAVGISTPFHVPHQGWLDNTLSTSVESLCLRYFRTRRASTSITGIYGLEGQCLNDWSATPDERELDDPPKMYLAIDYSMAGITVTLVEENCGIAEALREYRNAILGARINFPGKRENLARQLEHLLRPIDRWYPEVGDYQVPVDISELVLLGESTEDAVLHEVLLDVFGSDYHNLKNQSDKRARLHHPLFAGSRAAAMICQWRLEYELTWEWNEQFHWWVPKDTQREEQKWWWPFKHSS</sequence>
<name>A0A9N8K045_9PEZI</name>
<reference evidence="1" key="1">
    <citation type="submission" date="2020-06" db="EMBL/GenBank/DDBJ databases">
        <authorList>
            <person name="Onetto C."/>
        </authorList>
    </citation>
    <scope>NUCLEOTIDE SEQUENCE</scope>
</reference>
<gene>
    <name evidence="1" type="ORF">AWRI4233_LOCUS5723</name>
</gene>
<dbReference type="AlphaFoldDB" id="A0A9N8K045"/>